<sequence>MDKQKVLEKIKKCLALGESANEHEAAQAIRQAQILMKKYGISEMDVELSAVTEKGVACASSLPTWHQVLIAQCAKAFGVECYQHTQWGLAEARFFGIGIKPELAAYAYEVLLRQLKKERREYIKTELKAVRLSRNKTARADQFCTGWVYAIVKKVQEFAAEPAEKEVLAHYKQQMGEMGQAKKRDVRGGSKASREQDLAAGVRKGREAQLYHAMDGGEERKQLGLNG</sequence>
<proteinExistence type="predicted"/>
<organism evidence="5 6">
    <name type="scientific">Eikenella corrodens</name>
    <dbReference type="NCBI Taxonomy" id="539"/>
    <lineage>
        <taxon>Bacteria</taxon>
        <taxon>Pseudomonadati</taxon>
        <taxon>Pseudomonadota</taxon>
        <taxon>Betaproteobacteria</taxon>
        <taxon>Neisseriales</taxon>
        <taxon>Neisseriaceae</taxon>
        <taxon>Eikenella</taxon>
    </lineage>
</organism>
<dbReference type="EMBL" id="LXSF01000012">
    <property type="protein sequence ID" value="OAM15254.1"/>
    <property type="molecule type" value="Genomic_DNA"/>
</dbReference>
<feature type="domain" description="DUF7168" evidence="4">
    <location>
        <begin position="45"/>
        <end position="183"/>
    </location>
</feature>
<feature type="domain" description="DUF2786" evidence="3">
    <location>
        <begin position="5"/>
        <end position="43"/>
    </location>
</feature>
<dbReference type="PIRSF" id="PIRSF028111">
    <property type="entry name" value="UCP028111"/>
    <property type="match status" value="1"/>
</dbReference>
<dbReference type="InterPro" id="IPR055592">
    <property type="entry name" value="DUF7168"/>
</dbReference>
<protein>
    <submittedName>
        <fullName evidence="5">Uncharacterized protein</fullName>
    </submittedName>
</protein>
<evidence type="ECO:0000259" key="3">
    <source>
        <dbReference type="Pfam" id="PF10979"/>
    </source>
</evidence>
<keyword evidence="1" id="KW-0175">Coiled coil</keyword>
<name>A0A1A9R9N9_EIKCO</name>
<dbReference type="RefSeq" id="WP_064104676.1">
    <property type="nucleotide sequence ID" value="NZ_LXSF01000012.1"/>
</dbReference>
<feature type="compositionally biased region" description="Basic and acidic residues" evidence="2">
    <location>
        <begin position="180"/>
        <end position="197"/>
    </location>
</feature>
<gene>
    <name evidence="5" type="ORF">A7P85_08720</name>
</gene>
<comment type="caution">
    <text evidence="5">The sequence shown here is derived from an EMBL/GenBank/DDBJ whole genome shotgun (WGS) entry which is preliminary data.</text>
</comment>
<feature type="coiled-coil region" evidence="1">
    <location>
        <begin position="108"/>
        <end position="135"/>
    </location>
</feature>
<accession>A0A1A9R9N9</accession>
<dbReference type="Pfam" id="PF10979">
    <property type="entry name" value="DUF2786"/>
    <property type="match status" value="1"/>
</dbReference>
<evidence type="ECO:0000259" key="4">
    <source>
        <dbReference type="Pfam" id="PF23771"/>
    </source>
</evidence>
<feature type="region of interest" description="Disordered" evidence="2">
    <location>
        <begin position="178"/>
        <end position="204"/>
    </location>
</feature>
<dbReference type="Pfam" id="PF23771">
    <property type="entry name" value="DUF7168"/>
    <property type="match status" value="1"/>
</dbReference>
<dbReference type="InterPro" id="IPR016868">
    <property type="entry name" value="Phage_B3_Orf5"/>
</dbReference>
<evidence type="ECO:0000313" key="5">
    <source>
        <dbReference type="EMBL" id="OAM15254.1"/>
    </source>
</evidence>
<dbReference type="AlphaFoldDB" id="A0A1A9R9N9"/>
<evidence type="ECO:0000256" key="2">
    <source>
        <dbReference type="SAM" id="MobiDB-lite"/>
    </source>
</evidence>
<evidence type="ECO:0000313" key="6">
    <source>
        <dbReference type="Proteomes" id="UP000078003"/>
    </source>
</evidence>
<dbReference type="Proteomes" id="UP000078003">
    <property type="component" value="Unassembled WGS sequence"/>
</dbReference>
<dbReference type="InterPro" id="IPR024498">
    <property type="entry name" value="DUF2786"/>
</dbReference>
<evidence type="ECO:0000256" key="1">
    <source>
        <dbReference type="SAM" id="Coils"/>
    </source>
</evidence>
<reference evidence="6" key="1">
    <citation type="submission" date="2016-05" db="EMBL/GenBank/DDBJ databases">
        <title>Draft genome of Corynebacterium afermentans subsp. afermentans LCDC 88199T.</title>
        <authorList>
            <person name="Bernier A.-M."/>
            <person name="Bernard K."/>
        </authorList>
    </citation>
    <scope>NUCLEOTIDE SEQUENCE [LARGE SCALE GENOMIC DNA]</scope>
    <source>
        <strain evidence="6">NML01-0328</strain>
    </source>
</reference>